<feature type="non-terminal residue" evidence="2">
    <location>
        <position position="1"/>
    </location>
</feature>
<feature type="compositionally biased region" description="Low complexity" evidence="1">
    <location>
        <begin position="228"/>
        <end position="258"/>
    </location>
</feature>
<feature type="compositionally biased region" description="Basic and acidic residues" evidence="1">
    <location>
        <begin position="1"/>
        <end position="10"/>
    </location>
</feature>
<feature type="compositionally biased region" description="Basic residues" evidence="1">
    <location>
        <begin position="57"/>
        <end position="66"/>
    </location>
</feature>
<keyword evidence="2" id="KW-0413">Isomerase</keyword>
<evidence type="ECO:0000313" key="2">
    <source>
        <dbReference type="EMBL" id="CAA9315986.1"/>
    </source>
</evidence>
<dbReference type="AlphaFoldDB" id="A0A6J4L0D2"/>
<accession>A0A6J4L0D2</accession>
<feature type="compositionally biased region" description="Basic residues" evidence="1">
    <location>
        <begin position="212"/>
        <end position="227"/>
    </location>
</feature>
<dbReference type="EC" id="5.2.1.8" evidence="2"/>
<dbReference type="EMBL" id="CADCTV010000307">
    <property type="protein sequence ID" value="CAA9315986.1"/>
    <property type="molecule type" value="Genomic_DNA"/>
</dbReference>
<dbReference type="GO" id="GO:0051301">
    <property type="term" value="P:cell division"/>
    <property type="evidence" value="ECO:0007669"/>
    <property type="project" value="UniProtKB-KW"/>
</dbReference>
<organism evidence="2">
    <name type="scientific">uncultured Gemmatimonadota bacterium</name>
    <dbReference type="NCBI Taxonomy" id="203437"/>
    <lineage>
        <taxon>Bacteria</taxon>
        <taxon>Pseudomonadati</taxon>
        <taxon>Gemmatimonadota</taxon>
        <taxon>environmental samples</taxon>
    </lineage>
</organism>
<feature type="non-terminal residue" evidence="2">
    <location>
        <position position="427"/>
    </location>
</feature>
<feature type="compositionally biased region" description="Basic residues" evidence="1">
    <location>
        <begin position="153"/>
        <end position="164"/>
    </location>
</feature>
<dbReference type="GO" id="GO:0003755">
    <property type="term" value="F:peptidyl-prolyl cis-trans isomerase activity"/>
    <property type="evidence" value="ECO:0007669"/>
    <property type="project" value="UniProtKB-EC"/>
</dbReference>
<feature type="compositionally biased region" description="Basic residues" evidence="1">
    <location>
        <begin position="134"/>
        <end position="145"/>
    </location>
</feature>
<keyword evidence="2" id="KW-0132">Cell division</keyword>
<feature type="compositionally biased region" description="Low complexity" evidence="1">
    <location>
        <begin position="334"/>
        <end position="346"/>
    </location>
</feature>
<protein>
    <submittedName>
        <fullName evidence="2">Cell division trigger factor</fullName>
        <ecNumber evidence="2">5.2.1.8</ecNumber>
    </submittedName>
</protein>
<evidence type="ECO:0000256" key="1">
    <source>
        <dbReference type="SAM" id="MobiDB-lite"/>
    </source>
</evidence>
<proteinExistence type="predicted"/>
<keyword evidence="2" id="KW-0131">Cell cycle</keyword>
<feature type="compositionally biased region" description="Gly residues" evidence="1">
    <location>
        <begin position="347"/>
        <end position="360"/>
    </location>
</feature>
<feature type="compositionally biased region" description="Basic residues" evidence="1">
    <location>
        <begin position="367"/>
        <end position="376"/>
    </location>
</feature>
<reference evidence="2" key="1">
    <citation type="submission" date="2020-02" db="EMBL/GenBank/DDBJ databases">
        <authorList>
            <person name="Meier V. D."/>
        </authorList>
    </citation>
    <scope>NUCLEOTIDE SEQUENCE</scope>
    <source>
        <strain evidence="2">AVDCRST_MAG89</strain>
    </source>
</reference>
<feature type="compositionally biased region" description="Low complexity" evidence="1">
    <location>
        <begin position="82"/>
        <end position="99"/>
    </location>
</feature>
<feature type="compositionally biased region" description="Low complexity" evidence="1">
    <location>
        <begin position="267"/>
        <end position="282"/>
    </location>
</feature>
<sequence>AQHRSADRRPGNGRLHAQAFRHRAAGARTTRAAVGGGAHRQLRAHARLPQGQDAGVHRRKAVRPGHRAGDGGKGDPGGLPRGAGVRRPPAHRAGAGRQRALPRRRRASLRGNLRGEPHPEPVAHRRLPGGSPGRRGRRRRRRRGARAAAPGPRHARSGGRHPGLRRPGAGGDHPAGCGRRGRGQQLPLRSGRGAGHSRHRGRHHDAGPGRGGRVHRHLPRGLRRRGAARQAGAPSHSPGGCAAQGAAGAGRRVRQGAGRVREHGRAARAGAYRPGRGCQAPRRPGRARRADRADRGSQPLRRSGEHGGALPGLHDGRRARRERPAPRAGRRGAGTDLATAHLHAAAGRGGAAADDGGGAPGRPRGAAGHRRRRGRARGAAGGKGGPLAQRRVGGAGALRPDAGAGIRDHRGKGVRAPAVAERRFARL</sequence>
<gene>
    <name evidence="2" type="ORF">AVDCRST_MAG89-1404</name>
</gene>
<feature type="compositionally biased region" description="Basic and acidic residues" evidence="1">
    <location>
        <begin position="113"/>
        <end position="123"/>
    </location>
</feature>
<feature type="region of interest" description="Disordered" evidence="1">
    <location>
        <begin position="1"/>
        <end position="427"/>
    </location>
</feature>
<name>A0A6J4L0D2_9BACT</name>